<dbReference type="PANTHER" id="PTHR43394:SF27">
    <property type="entry name" value="ATP-DEPENDENT TRANSLOCASE ABCB1-LIKE"/>
    <property type="match status" value="1"/>
</dbReference>
<evidence type="ECO:0000259" key="6">
    <source>
        <dbReference type="PROSITE" id="PS50929"/>
    </source>
</evidence>
<dbReference type="AlphaFoldDB" id="A0A2G9TMG2"/>
<feature type="transmembrane region" description="Helical" evidence="5">
    <location>
        <begin position="26"/>
        <end position="48"/>
    </location>
</feature>
<keyword evidence="2 5" id="KW-0812">Transmembrane</keyword>
<sequence>MADTLIAGERNHSRNELDIEVFSSNVLFYCGLYLGLGVALLAVGYIANASLYTMCERRIHIIRAKYLRAVMRQDMTWFDQQQTGALTMKMSSGMERIKDGIGDKLGLILGAFGSFVGGNSLGFYLSWRMTLVMLITVPLLMGATQVSGKLLSRASKMETYAYSSAAALANEVIAGIRTVMAFNAQPFEIHR</sequence>
<accession>A0A2G9TMG2</accession>
<reference evidence="7 8" key="1">
    <citation type="submission" date="2015-09" db="EMBL/GenBank/DDBJ databases">
        <title>Draft genome of the parasitic nematode Teladorsagia circumcincta isolate WARC Sus (inbred).</title>
        <authorList>
            <person name="Mitreva M."/>
        </authorList>
    </citation>
    <scope>NUCLEOTIDE SEQUENCE [LARGE SCALE GENOMIC DNA]</scope>
    <source>
        <strain evidence="7 8">S</strain>
    </source>
</reference>
<evidence type="ECO:0000256" key="4">
    <source>
        <dbReference type="ARBA" id="ARBA00023136"/>
    </source>
</evidence>
<protein>
    <recommendedName>
        <fullName evidence="6">ABC transmembrane type-1 domain-containing protein</fullName>
    </recommendedName>
</protein>
<keyword evidence="3 5" id="KW-1133">Transmembrane helix</keyword>
<dbReference type="OrthoDB" id="6500128at2759"/>
<dbReference type="PANTHER" id="PTHR43394">
    <property type="entry name" value="ATP-DEPENDENT PERMEASE MDL1, MITOCHONDRIAL"/>
    <property type="match status" value="1"/>
</dbReference>
<dbReference type="InterPro" id="IPR036640">
    <property type="entry name" value="ABC1_TM_sf"/>
</dbReference>
<dbReference type="GO" id="GO:0005743">
    <property type="term" value="C:mitochondrial inner membrane"/>
    <property type="evidence" value="ECO:0007669"/>
    <property type="project" value="TreeGrafter"/>
</dbReference>
<dbReference type="Proteomes" id="UP000230423">
    <property type="component" value="Unassembled WGS sequence"/>
</dbReference>
<evidence type="ECO:0000313" key="7">
    <source>
        <dbReference type="EMBL" id="PIO59127.1"/>
    </source>
</evidence>
<feature type="transmembrane region" description="Helical" evidence="5">
    <location>
        <begin position="105"/>
        <end position="125"/>
    </location>
</feature>
<dbReference type="Pfam" id="PF00664">
    <property type="entry name" value="ABC_membrane"/>
    <property type="match status" value="1"/>
</dbReference>
<gene>
    <name evidence="7" type="ORF">TELCIR_19420</name>
</gene>
<evidence type="ECO:0000256" key="3">
    <source>
        <dbReference type="ARBA" id="ARBA00022989"/>
    </source>
</evidence>
<keyword evidence="4 5" id="KW-0472">Membrane</keyword>
<proteinExistence type="predicted"/>
<organism evidence="7 8">
    <name type="scientific">Teladorsagia circumcincta</name>
    <name type="common">Brown stomach worm</name>
    <name type="synonym">Ostertagia circumcincta</name>
    <dbReference type="NCBI Taxonomy" id="45464"/>
    <lineage>
        <taxon>Eukaryota</taxon>
        <taxon>Metazoa</taxon>
        <taxon>Ecdysozoa</taxon>
        <taxon>Nematoda</taxon>
        <taxon>Chromadorea</taxon>
        <taxon>Rhabditida</taxon>
        <taxon>Rhabditina</taxon>
        <taxon>Rhabditomorpha</taxon>
        <taxon>Strongyloidea</taxon>
        <taxon>Trichostrongylidae</taxon>
        <taxon>Teladorsagia</taxon>
    </lineage>
</organism>
<dbReference type="SUPFAM" id="SSF90123">
    <property type="entry name" value="ABC transporter transmembrane region"/>
    <property type="match status" value="1"/>
</dbReference>
<dbReference type="Gene3D" id="1.20.1560.10">
    <property type="entry name" value="ABC transporter type 1, transmembrane domain"/>
    <property type="match status" value="1"/>
</dbReference>
<keyword evidence="8" id="KW-1185">Reference proteome</keyword>
<comment type="subcellular location">
    <subcellularLocation>
        <location evidence="1">Membrane</location>
        <topology evidence="1">Multi-pass membrane protein</topology>
    </subcellularLocation>
</comment>
<evidence type="ECO:0000256" key="5">
    <source>
        <dbReference type="SAM" id="Phobius"/>
    </source>
</evidence>
<evidence type="ECO:0000256" key="2">
    <source>
        <dbReference type="ARBA" id="ARBA00022692"/>
    </source>
</evidence>
<name>A0A2G9TMG2_TELCI</name>
<dbReference type="GO" id="GO:0015421">
    <property type="term" value="F:ABC-type oligopeptide transporter activity"/>
    <property type="evidence" value="ECO:0007669"/>
    <property type="project" value="TreeGrafter"/>
</dbReference>
<dbReference type="EMBL" id="KZ358743">
    <property type="protein sequence ID" value="PIO59127.1"/>
    <property type="molecule type" value="Genomic_DNA"/>
</dbReference>
<dbReference type="InterPro" id="IPR039421">
    <property type="entry name" value="Type_1_exporter"/>
</dbReference>
<dbReference type="GO" id="GO:0090374">
    <property type="term" value="P:oligopeptide export from mitochondrion"/>
    <property type="evidence" value="ECO:0007669"/>
    <property type="project" value="TreeGrafter"/>
</dbReference>
<feature type="domain" description="ABC transmembrane type-1" evidence="6">
    <location>
        <begin position="1"/>
        <end position="191"/>
    </location>
</feature>
<evidence type="ECO:0000256" key="1">
    <source>
        <dbReference type="ARBA" id="ARBA00004141"/>
    </source>
</evidence>
<dbReference type="GO" id="GO:0005524">
    <property type="term" value="F:ATP binding"/>
    <property type="evidence" value="ECO:0007669"/>
    <property type="project" value="InterPro"/>
</dbReference>
<dbReference type="InterPro" id="IPR011527">
    <property type="entry name" value="ABC1_TM_dom"/>
</dbReference>
<dbReference type="PROSITE" id="PS50929">
    <property type="entry name" value="ABC_TM1F"/>
    <property type="match status" value="1"/>
</dbReference>
<evidence type="ECO:0000313" key="8">
    <source>
        <dbReference type="Proteomes" id="UP000230423"/>
    </source>
</evidence>